<accession>A0A1D8A2J7</accession>
<dbReference type="Proteomes" id="UP000094626">
    <property type="component" value="Chromosome"/>
</dbReference>
<proteinExistence type="predicted"/>
<gene>
    <name evidence="1" type="ORF">BES08_05855</name>
</gene>
<dbReference type="RefSeq" id="WP_069707793.1">
    <property type="nucleotide sequence ID" value="NZ_CP017075.1"/>
</dbReference>
<dbReference type="EMBL" id="CP017075">
    <property type="protein sequence ID" value="AOR76337.1"/>
    <property type="molecule type" value="Genomic_DNA"/>
</dbReference>
<dbReference type="Pfam" id="PF13262">
    <property type="entry name" value="DUF4054"/>
    <property type="match status" value="1"/>
</dbReference>
<reference evidence="2" key="1">
    <citation type="journal article" date="2017" name="J. Biotechnol.">
        <title>Complete genome sequence of Novosphingobium resinovorum SA1, a versatile xenobiotic-degrading bacterium capable of utilizing sulfanilic acid.</title>
        <authorList>
            <person name="Hegedus B."/>
            <person name="Kos P.B."/>
            <person name="Balint B."/>
            <person name="Maroti G."/>
            <person name="Gan H.M."/>
            <person name="Perei K."/>
            <person name="Rakhely G."/>
        </authorList>
    </citation>
    <scope>NUCLEOTIDE SEQUENCE [LARGE SCALE GENOMIC DNA]</scope>
    <source>
        <strain evidence="2">SA1</strain>
    </source>
</reference>
<name>A0A1D8A2J7_9SPHN</name>
<evidence type="ECO:0000313" key="2">
    <source>
        <dbReference type="Proteomes" id="UP000094626"/>
    </source>
</evidence>
<dbReference type="OrthoDB" id="9032784at2"/>
<protein>
    <recommendedName>
        <fullName evidence="3">DUF4054 domain-containing protein</fullName>
    </recommendedName>
</protein>
<dbReference type="AlphaFoldDB" id="A0A1D8A2J7"/>
<sequence length="145" mass="15554">MAIAVFDYTAWITRYPEFGAVGEQRAALFFAEAGLYLDNTDASPVGDVTVRLLLLNMLTAHIAVGAGAQSPGGTPDGMVGRVSSATEGGVTVSFDTGLEAGTAAWFQQTSYGFAFWQATKGLRSAMYVPAPPRITDPWRSARWRR</sequence>
<dbReference type="InterPro" id="IPR025127">
    <property type="entry name" value="DUF4054"/>
</dbReference>
<organism evidence="1 2">
    <name type="scientific">Novosphingobium resinovorum</name>
    <dbReference type="NCBI Taxonomy" id="158500"/>
    <lineage>
        <taxon>Bacteria</taxon>
        <taxon>Pseudomonadati</taxon>
        <taxon>Pseudomonadota</taxon>
        <taxon>Alphaproteobacteria</taxon>
        <taxon>Sphingomonadales</taxon>
        <taxon>Sphingomonadaceae</taxon>
        <taxon>Novosphingobium</taxon>
    </lineage>
</organism>
<dbReference type="KEGG" id="nre:BES08_05855"/>
<keyword evidence="2" id="KW-1185">Reference proteome</keyword>
<evidence type="ECO:0000313" key="1">
    <source>
        <dbReference type="EMBL" id="AOR76337.1"/>
    </source>
</evidence>
<evidence type="ECO:0008006" key="3">
    <source>
        <dbReference type="Google" id="ProtNLM"/>
    </source>
</evidence>